<dbReference type="PANTHER" id="PTHR43345:SF2">
    <property type="entry name" value="3-ISOPROPYLMALATE DEHYDRATASE SMALL SUBUNIT 1"/>
    <property type="match status" value="1"/>
</dbReference>
<protein>
    <recommendedName>
        <fullName evidence="2">Alpha-IPM isomerase</fullName>
    </recommendedName>
    <alternativeName>
        <fullName evidence="3">Isopropylmalate isomerase</fullName>
    </alternativeName>
</protein>
<dbReference type="InterPro" id="IPR050075">
    <property type="entry name" value="LeuD"/>
</dbReference>
<dbReference type="SUPFAM" id="SSF52016">
    <property type="entry name" value="LeuD/IlvD-like"/>
    <property type="match status" value="1"/>
</dbReference>
<sequence length="183" mass="19504">MSAYPPPPDVISGRVAWVFGDDFDIDLVVGVANIKSYDPEHLRSVCMTAYDPGFVDRVRPGDIIVGGRNFGYGHPHYPPMVALRNAGIQAIVAESFSPGFWRGETFNGVPLITIPEVSGAVVTGDAVDLDWRRAALTTADGRSLVGSAPSPRTVAVIEAGGSYELLLAEHRSKQPLTGQGTAR</sequence>
<dbReference type="PANTHER" id="PTHR43345">
    <property type="entry name" value="3-ISOPROPYLMALATE DEHYDRATASE SMALL SUBUNIT 2-RELATED-RELATED"/>
    <property type="match status" value="1"/>
</dbReference>
<evidence type="ECO:0000256" key="3">
    <source>
        <dbReference type="ARBA" id="ARBA00033368"/>
    </source>
</evidence>
<evidence type="ECO:0000256" key="1">
    <source>
        <dbReference type="ARBA" id="ARBA00023239"/>
    </source>
</evidence>
<evidence type="ECO:0000313" key="5">
    <source>
        <dbReference type="Proteomes" id="UP000076038"/>
    </source>
</evidence>
<reference evidence="5" key="2">
    <citation type="submission" date="2016-04" db="EMBL/GenBank/DDBJ databases">
        <title>Complete Genome and Plasmid Sequences for Rhodococcus fascians D188 and Draft Sequences for Rhodococcus spp. Isolates PBTS 1 and PBTS 2.</title>
        <authorList>
            <person name="Stamer R."/>
            <person name="Vereecke D."/>
            <person name="Zhang Y."/>
            <person name="Schilkey F."/>
            <person name="Devitt N."/>
            <person name="Randall J."/>
        </authorList>
    </citation>
    <scope>NUCLEOTIDE SEQUENCE [LARGE SCALE GENOMIC DNA]</scope>
    <source>
        <strain evidence="5">PBTS2</strain>
    </source>
</reference>
<dbReference type="AlphaFoldDB" id="A0A143QKM9"/>
<dbReference type="EMBL" id="CP015220">
    <property type="protein sequence ID" value="AMY23042.1"/>
    <property type="molecule type" value="Genomic_DNA"/>
</dbReference>
<dbReference type="OrthoDB" id="9777465at2"/>
<reference evidence="4 5" key="1">
    <citation type="journal article" date="2016" name="Genome Announc.">
        <title>Complete Genome and Plasmid Sequences for Rhodococcus fascians D188 and Draft Sequences for Rhodococcus Isolates PBTS 1 and PBTS 2.</title>
        <authorList>
            <person name="Stamler R.A."/>
            <person name="Vereecke D."/>
            <person name="Zhang Y."/>
            <person name="Schilkey F."/>
            <person name="Devitt N."/>
            <person name="Randall J.J."/>
        </authorList>
    </citation>
    <scope>NUCLEOTIDE SEQUENCE [LARGE SCALE GENOMIC DNA]</scope>
    <source>
        <strain evidence="4 5">PBTS2</strain>
    </source>
</reference>
<keyword evidence="5" id="KW-1185">Reference proteome</keyword>
<dbReference type="Gene3D" id="3.20.19.10">
    <property type="entry name" value="Aconitase, domain 4"/>
    <property type="match status" value="1"/>
</dbReference>
<evidence type="ECO:0000256" key="2">
    <source>
        <dbReference type="ARBA" id="ARBA00031631"/>
    </source>
</evidence>
<dbReference type="Proteomes" id="UP000076038">
    <property type="component" value="Chromosome"/>
</dbReference>
<dbReference type="GO" id="GO:0016829">
    <property type="term" value="F:lyase activity"/>
    <property type="evidence" value="ECO:0007669"/>
    <property type="project" value="UniProtKB-KW"/>
</dbReference>
<proteinExistence type="predicted"/>
<dbReference type="PATRIC" id="fig|1653479.3.peg.1758"/>
<gene>
    <name evidence="4" type="primary">dmdB</name>
    <name evidence="4" type="ORF">A3Q41_01738</name>
</gene>
<dbReference type="InterPro" id="IPR015928">
    <property type="entry name" value="Aconitase/3IPM_dehydase_swvl"/>
</dbReference>
<keyword evidence="1 4" id="KW-0456">Lyase</keyword>
<name>A0A143QKM9_RHOFA</name>
<dbReference type="RefSeq" id="WP_063216322.1">
    <property type="nucleotide sequence ID" value="NZ_CP015220.1"/>
</dbReference>
<evidence type="ECO:0000313" key="4">
    <source>
        <dbReference type="EMBL" id="AMY23042.1"/>
    </source>
</evidence>
<dbReference type="KEGG" id="rhs:A3Q41_01738"/>
<accession>A0A143QKM9</accession>
<organism evidence="4 5">
    <name type="scientific">Rhodococcoides fascians</name>
    <name type="common">Rhodococcus fascians</name>
    <dbReference type="NCBI Taxonomy" id="1828"/>
    <lineage>
        <taxon>Bacteria</taxon>
        <taxon>Bacillati</taxon>
        <taxon>Actinomycetota</taxon>
        <taxon>Actinomycetes</taxon>
        <taxon>Mycobacteriales</taxon>
        <taxon>Nocardiaceae</taxon>
        <taxon>Rhodococcoides</taxon>
    </lineage>
</organism>